<dbReference type="InterPro" id="IPR029058">
    <property type="entry name" value="AB_hydrolase_fold"/>
</dbReference>
<dbReference type="EC" id="3.1.1.-" evidence="5"/>
<dbReference type="AlphaFoldDB" id="A0A5N5TM60"/>
<comment type="caution">
    <text evidence="7">The sequence shown here is derived from an EMBL/GenBank/DDBJ whole genome shotgun (WGS) entry which is preliminary data.</text>
</comment>
<keyword evidence="4" id="KW-0325">Glycoprotein</keyword>
<name>A0A5N5TM60_9CRUS</name>
<proteinExistence type="inferred from homology"/>
<comment type="similarity">
    <text evidence="1 5">Belongs to the type-B carboxylesterase/lipase family.</text>
</comment>
<accession>A0A5N5TM60</accession>
<dbReference type="Gene3D" id="3.40.50.1820">
    <property type="entry name" value="alpha/beta hydrolase"/>
    <property type="match status" value="1"/>
</dbReference>
<reference evidence="7 8" key="1">
    <citation type="journal article" date="2019" name="PLoS Biol.">
        <title>Sex chromosomes control vertical transmission of feminizing Wolbachia symbionts in an isopod.</title>
        <authorList>
            <person name="Becking T."/>
            <person name="Chebbi M.A."/>
            <person name="Giraud I."/>
            <person name="Moumen B."/>
            <person name="Laverre T."/>
            <person name="Caubet Y."/>
            <person name="Peccoud J."/>
            <person name="Gilbert C."/>
            <person name="Cordaux R."/>
        </authorList>
    </citation>
    <scope>NUCLEOTIDE SEQUENCE [LARGE SCALE GENOMIC DNA]</scope>
    <source>
        <strain evidence="7">ANa2</strain>
        <tissue evidence="7">Whole body excluding digestive tract and cuticle</tissue>
    </source>
</reference>
<dbReference type="Proteomes" id="UP000326759">
    <property type="component" value="Unassembled WGS sequence"/>
</dbReference>
<organism evidence="7 8">
    <name type="scientific">Armadillidium nasatum</name>
    <dbReference type="NCBI Taxonomy" id="96803"/>
    <lineage>
        <taxon>Eukaryota</taxon>
        <taxon>Metazoa</taxon>
        <taxon>Ecdysozoa</taxon>
        <taxon>Arthropoda</taxon>
        <taxon>Crustacea</taxon>
        <taxon>Multicrustacea</taxon>
        <taxon>Malacostraca</taxon>
        <taxon>Eumalacostraca</taxon>
        <taxon>Peracarida</taxon>
        <taxon>Isopoda</taxon>
        <taxon>Oniscidea</taxon>
        <taxon>Crinocheta</taxon>
        <taxon>Armadillidiidae</taxon>
        <taxon>Armadillidium</taxon>
    </lineage>
</organism>
<dbReference type="EMBL" id="SEYY01000433">
    <property type="protein sequence ID" value="KAB7507264.1"/>
    <property type="molecule type" value="Genomic_DNA"/>
</dbReference>
<dbReference type="Pfam" id="PF00135">
    <property type="entry name" value="COesterase"/>
    <property type="match status" value="1"/>
</dbReference>
<dbReference type="OrthoDB" id="19653at2759"/>
<evidence type="ECO:0000256" key="2">
    <source>
        <dbReference type="ARBA" id="ARBA00022487"/>
    </source>
</evidence>
<dbReference type="PROSITE" id="PS00122">
    <property type="entry name" value="CARBOXYLESTERASE_B_1"/>
    <property type="match status" value="1"/>
</dbReference>
<keyword evidence="2" id="KW-0719">Serine esterase</keyword>
<dbReference type="PANTHER" id="PTHR11559">
    <property type="entry name" value="CARBOXYLESTERASE"/>
    <property type="match status" value="1"/>
</dbReference>
<evidence type="ECO:0000256" key="3">
    <source>
        <dbReference type="ARBA" id="ARBA00022801"/>
    </source>
</evidence>
<protein>
    <recommendedName>
        <fullName evidence="5">Carboxylic ester hydrolase</fullName>
        <ecNumber evidence="5">3.1.1.-</ecNumber>
    </recommendedName>
</protein>
<keyword evidence="8" id="KW-1185">Reference proteome</keyword>
<gene>
    <name evidence="7" type="primary">Ces1e</name>
    <name evidence="7" type="ORF">Anas_10810</name>
</gene>
<dbReference type="GO" id="GO:0052689">
    <property type="term" value="F:carboxylic ester hydrolase activity"/>
    <property type="evidence" value="ECO:0007669"/>
    <property type="project" value="UniProtKB-KW"/>
</dbReference>
<dbReference type="InterPro" id="IPR050309">
    <property type="entry name" value="Type-B_Carboxylest/Lipase"/>
</dbReference>
<dbReference type="SUPFAM" id="SSF53474">
    <property type="entry name" value="alpha/beta-Hydrolases"/>
    <property type="match status" value="1"/>
</dbReference>
<evidence type="ECO:0000313" key="7">
    <source>
        <dbReference type="EMBL" id="KAB7507264.1"/>
    </source>
</evidence>
<sequence>MPNKEAKFPVMVYIHGGSFIGGKSSSYTGHVLLQEKIVLVTIQYRLGILGFLSTEDSIIPGNMGLKDQQLALKWVKENIVHFGGNPNAITLFGNSAGAASIHFQIFSPGSKDLFQRVILQSGNALCPWATSINHRNFAQDSGKKFGCELQEGTEENYLLCMQSIEARDLVQFTTDTGEWGVAPIYVLPRIDGDFLPDHPETLLKQKRYSKVDMIMGVTKDDGSIILGTMLINPLSMFTLVTNFSRNGPFSVLLHEEENAVRLAEEAYKFYLKRNNTFVTFKDVKELLLLCKDRYFGMCHDIALNFLSKENDTKVYVYEFGHFGAFSDANSVEGLDRKDLVIHGDDIYYFFEGSIPYHRSMKNQNDLLMREIMVTAWTNFASNGNPNSPEFEFKWEPFTGKNKRILKGRSFWSHLETRQNKRLNSTLNYLT</sequence>
<evidence type="ECO:0000256" key="5">
    <source>
        <dbReference type="RuleBase" id="RU361235"/>
    </source>
</evidence>
<keyword evidence="3 5" id="KW-0378">Hydrolase</keyword>
<dbReference type="InterPro" id="IPR002018">
    <property type="entry name" value="CarbesteraseB"/>
</dbReference>
<evidence type="ECO:0000313" key="8">
    <source>
        <dbReference type="Proteomes" id="UP000326759"/>
    </source>
</evidence>
<evidence type="ECO:0000256" key="1">
    <source>
        <dbReference type="ARBA" id="ARBA00005964"/>
    </source>
</evidence>
<evidence type="ECO:0000259" key="6">
    <source>
        <dbReference type="Pfam" id="PF00135"/>
    </source>
</evidence>
<feature type="domain" description="Carboxylesterase type B" evidence="6">
    <location>
        <begin position="3"/>
        <end position="406"/>
    </location>
</feature>
<evidence type="ECO:0000256" key="4">
    <source>
        <dbReference type="ARBA" id="ARBA00023180"/>
    </source>
</evidence>
<dbReference type="InterPro" id="IPR019826">
    <property type="entry name" value="Carboxylesterase_B_AS"/>
</dbReference>